<accession>A0A8H8S294</accession>
<reference evidence="2 3" key="1">
    <citation type="submission" date="2018-05" db="EMBL/GenBank/DDBJ databases">
        <title>Genome sequencing and assembly of the regulated plant pathogen Lachnellula willkommii and related sister species for the development of diagnostic species identification markers.</title>
        <authorList>
            <person name="Giroux E."/>
            <person name="Bilodeau G."/>
        </authorList>
    </citation>
    <scope>NUCLEOTIDE SEQUENCE [LARGE SCALE GENOMIC DNA]</scope>
    <source>
        <strain evidence="2 3">CBS 197.66</strain>
    </source>
</reference>
<evidence type="ECO:0000313" key="3">
    <source>
        <dbReference type="Proteomes" id="UP000462212"/>
    </source>
</evidence>
<protein>
    <submittedName>
        <fullName evidence="2">2,2-dialkylglycine decarboxylase</fullName>
    </submittedName>
</protein>
<dbReference type="InterPro" id="IPR049704">
    <property type="entry name" value="Aminotrans_3_PPA_site"/>
</dbReference>
<dbReference type="Gene3D" id="3.40.640.10">
    <property type="entry name" value="Type I PLP-dependent aspartate aminotransferase-like (Major domain)"/>
    <property type="match status" value="2"/>
</dbReference>
<dbReference type="GO" id="GO:0008483">
    <property type="term" value="F:transaminase activity"/>
    <property type="evidence" value="ECO:0007669"/>
    <property type="project" value="InterPro"/>
</dbReference>
<comment type="caution">
    <text evidence="2">The sequence shown here is derived from an EMBL/GenBank/DDBJ whole genome shotgun (WGS) entry which is preliminary data.</text>
</comment>
<dbReference type="GO" id="GO:0030170">
    <property type="term" value="F:pyridoxal phosphate binding"/>
    <property type="evidence" value="ECO:0007669"/>
    <property type="project" value="InterPro"/>
</dbReference>
<dbReference type="GO" id="GO:0005739">
    <property type="term" value="C:mitochondrion"/>
    <property type="evidence" value="ECO:0007669"/>
    <property type="project" value="TreeGrafter"/>
</dbReference>
<sequence>MSTPLRNSRKPTFRSCLIGHDHQDVVRTIADSAANLDHLYSGMLSPPVIRLAETLTSISPAVSMEPILSSDGMIDIPAGYMSAMKAHCRARNMLLIVDEAQKALGRAGDLFAVQYEDLVPDVLTLSKTLGNGLPLSAVITSPAVGLTVLQTVLKNNLAGRSRA</sequence>
<dbReference type="EMBL" id="QGMJ01000016">
    <property type="protein sequence ID" value="TVY45326.1"/>
    <property type="molecule type" value="Genomic_DNA"/>
</dbReference>
<dbReference type="SUPFAM" id="SSF53383">
    <property type="entry name" value="PLP-dependent transferases"/>
    <property type="match status" value="1"/>
</dbReference>
<proteinExistence type="inferred from homology"/>
<dbReference type="PANTHER" id="PTHR45688:SF13">
    <property type="entry name" value="ALANINE--GLYOXYLATE AMINOTRANSFERASE 2-LIKE"/>
    <property type="match status" value="1"/>
</dbReference>
<organism evidence="2 3">
    <name type="scientific">Lachnellula subtilissima</name>
    <dbReference type="NCBI Taxonomy" id="602034"/>
    <lineage>
        <taxon>Eukaryota</taxon>
        <taxon>Fungi</taxon>
        <taxon>Dikarya</taxon>
        <taxon>Ascomycota</taxon>
        <taxon>Pezizomycotina</taxon>
        <taxon>Leotiomycetes</taxon>
        <taxon>Helotiales</taxon>
        <taxon>Lachnaceae</taxon>
        <taxon>Lachnellula</taxon>
    </lineage>
</organism>
<dbReference type="Proteomes" id="UP000462212">
    <property type="component" value="Unassembled WGS sequence"/>
</dbReference>
<dbReference type="PANTHER" id="PTHR45688">
    <property type="match status" value="1"/>
</dbReference>
<gene>
    <name evidence="2" type="primary">dgdA_0</name>
    <name evidence="2" type="ORF">LSUB1_G000966</name>
</gene>
<evidence type="ECO:0000256" key="1">
    <source>
        <dbReference type="ARBA" id="ARBA00008954"/>
    </source>
</evidence>
<keyword evidence="3" id="KW-1185">Reference proteome</keyword>
<dbReference type="InterPro" id="IPR005814">
    <property type="entry name" value="Aminotrans_3"/>
</dbReference>
<dbReference type="AlphaFoldDB" id="A0A8H8S294"/>
<name>A0A8H8S294_9HELO</name>
<dbReference type="OrthoDB" id="10261433at2759"/>
<dbReference type="InterPro" id="IPR015421">
    <property type="entry name" value="PyrdxlP-dep_Trfase_major"/>
</dbReference>
<comment type="similarity">
    <text evidence="1">Belongs to the class-III pyridoxal-phosphate-dependent aminotransferase family.</text>
</comment>
<dbReference type="PROSITE" id="PS00600">
    <property type="entry name" value="AA_TRANSFER_CLASS_3"/>
    <property type="match status" value="1"/>
</dbReference>
<evidence type="ECO:0000313" key="2">
    <source>
        <dbReference type="EMBL" id="TVY45326.1"/>
    </source>
</evidence>
<dbReference type="InterPro" id="IPR015424">
    <property type="entry name" value="PyrdxlP-dep_Trfase"/>
</dbReference>
<dbReference type="Pfam" id="PF00202">
    <property type="entry name" value="Aminotran_3"/>
    <property type="match status" value="1"/>
</dbReference>